<evidence type="ECO:0000313" key="5">
    <source>
        <dbReference type="EnsemblPlants" id="TuG1812G0400001735.01.T05"/>
    </source>
</evidence>
<protein>
    <recommendedName>
        <fullName evidence="4">Suppressor of white apricot N-terminal domain-containing protein</fullName>
    </recommendedName>
</protein>
<dbReference type="AlphaFoldDB" id="A0A8R7Q5B6"/>
<dbReference type="GO" id="GO:0008380">
    <property type="term" value="P:RNA splicing"/>
    <property type="evidence" value="ECO:0007669"/>
    <property type="project" value="UniProtKB-KW"/>
</dbReference>
<sequence length="159" mass="19215">MWHEARRSERKVHDLMDGARRRAQRRYAYLARRRGDPHQSLEVSGARCRVHRDDSLYQATEDQQGLIQWNGKQDILIDRFDGRALLDFIRDSSFQSFQTQEKSEEEEELEDFVNFERYRDLIKHRHRGCRYLFGFSILLLLLYDLLSLFHLLTYGFILM</sequence>
<keyword evidence="3" id="KW-1133">Transmembrane helix</keyword>
<evidence type="ECO:0000259" key="4">
    <source>
        <dbReference type="SMART" id="SM01141"/>
    </source>
</evidence>
<reference evidence="5" key="3">
    <citation type="submission" date="2022-06" db="UniProtKB">
        <authorList>
            <consortium name="EnsemblPlants"/>
        </authorList>
    </citation>
    <scope>IDENTIFICATION</scope>
</reference>
<evidence type="ECO:0000256" key="3">
    <source>
        <dbReference type="SAM" id="Phobius"/>
    </source>
</evidence>
<feature type="transmembrane region" description="Helical" evidence="3">
    <location>
        <begin position="131"/>
        <end position="157"/>
    </location>
</feature>
<dbReference type="InterPro" id="IPR040397">
    <property type="entry name" value="SWAP"/>
</dbReference>
<accession>A0A8R7Q5B6</accession>
<dbReference type="GO" id="GO:0006397">
    <property type="term" value="P:mRNA processing"/>
    <property type="evidence" value="ECO:0007669"/>
    <property type="project" value="UniProtKB-KW"/>
</dbReference>
<dbReference type="PANTHER" id="PTHR13161:SF4">
    <property type="entry name" value="CLK4-ASSOCIATING SERINE_ARGININE RICH PROTEIN"/>
    <property type="match status" value="1"/>
</dbReference>
<dbReference type="InterPro" id="IPR019147">
    <property type="entry name" value="SWAP_N_domain"/>
</dbReference>
<organism evidence="5 6">
    <name type="scientific">Triticum urartu</name>
    <name type="common">Red wild einkorn</name>
    <name type="synonym">Crithodium urartu</name>
    <dbReference type="NCBI Taxonomy" id="4572"/>
    <lineage>
        <taxon>Eukaryota</taxon>
        <taxon>Viridiplantae</taxon>
        <taxon>Streptophyta</taxon>
        <taxon>Embryophyta</taxon>
        <taxon>Tracheophyta</taxon>
        <taxon>Spermatophyta</taxon>
        <taxon>Magnoliopsida</taxon>
        <taxon>Liliopsida</taxon>
        <taxon>Poales</taxon>
        <taxon>Poaceae</taxon>
        <taxon>BOP clade</taxon>
        <taxon>Pooideae</taxon>
        <taxon>Triticodae</taxon>
        <taxon>Triticeae</taxon>
        <taxon>Triticinae</taxon>
        <taxon>Triticum</taxon>
    </lineage>
</organism>
<evidence type="ECO:0000256" key="1">
    <source>
        <dbReference type="ARBA" id="ARBA00022664"/>
    </source>
</evidence>
<dbReference type="Gramene" id="TuG1812G0400001735.01.T05">
    <property type="protein sequence ID" value="TuG1812G0400001735.01.T05"/>
    <property type="gene ID" value="TuG1812G0400001735.01"/>
</dbReference>
<feature type="domain" description="Suppressor of white apricot N-terminal" evidence="4">
    <location>
        <begin position="39"/>
        <end position="136"/>
    </location>
</feature>
<keyword evidence="3" id="KW-0472">Membrane</keyword>
<keyword evidence="2" id="KW-0508">mRNA splicing</keyword>
<evidence type="ECO:0000256" key="2">
    <source>
        <dbReference type="ARBA" id="ARBA00023187"/>
    </source>
</evidence>
<gene>
    <name evidence="5" type="primary">LOC125551471</name>
</gene>
<evidence type="ECO:0000313" key="6">
    <source>
        <dbReference type="Proteomes" id="UP000015106"/>
    </source>
</evidence>
<keyword evidence="1" id="KW-0507">mRNA processing</keyword>
<reference evidence="6" key="1">
    <citation type="journal article" date="2013" name="Nature">
        <title>Draft genome of the wheat A-genome progenitor Triticum urartu.</title>
        <authorList>
            <person name="Ling H.Q."/>
            <person name="Zhao S."/>
            <person name="Liu D."/>
            <person name="Wang J."/>
            <person name="Sun H."/>
            <person name="Zhang C."/>
            <person name="Fan H."/>
            <person name="Li D."/>
            <person name="Dong L."/>
            <person name="Tao Y."/>
            <person name="Gao C."/>
            <person name="Wu H."/>
            <person name="Li Y."/>
            <person name="Cui Y."/>
            <person name="Guo X."/>
            <person name="Zheng S."/>
            <person name="Wang B."/>
            <person name="Yu K."/>
            <person name="Liang Q."/>
            <person name="Yang W."/>
            <person name="Lou X."/>
            <person name="Chen J."/>
            <person name="Feng M."/>
            <person name="Jian J."/>
            <person name="Zhang X."/>
            <person name="Luo G."/>
            <person name="Jiang Y."/>
            <person name="Liu J."/>
            <person name="Wang Z."/>
            <person name="Sha Y."/>
            <person name="Zhang B."/>
            <person name="Wu H."/>
            <person name="Tang D."/>
            <person name="Shen Q."/>
            <person name="Xue P."/>
            <person name="Zou S."/>
            <person name="Wang X."/>
            <person name="Liu X."/>
            <person name="Wang F."/>
            <person name="Yang Y."/>
            <person name="An X."/>
            <person name="Dong Z."/>
            <person name="Zhang K."/>
            <person name="Zhang X."/>
            <person name="Luo M.C."/>
            <person name="Dvorak J."/>
            <person name="Tong Y."/>
            <person name="Wang J."/>
            <person name="Yang H."/>
            <person name="Li Z."/>
            <person name="Wang D."/>
            <person name="Zhang A."/>
            <person name="Wang J."/>
        </authorList>
    </citation>
    <scope>NUCLEOTIDE SEQUENCE</scope>
    <source>
        <strain evidence="6">cv. G1812</strain>
    </source>
</reference>
<proteinExistence type="predicted"/>
<keyword evidence="6" id="KW-1185">Reference proteome</keyword>
<dbReference type="EnsemblPlants" id="TuG1812G0400001735.01.T05">
    <property type="protein sequence ID" value="TuG1812G0400001735.01.T05"/>
    <property type="gene ID" value="TuG1812G0400001735.01"/>
</dbReference>
<dbReference type="PANTHER" id="PTHR13161">
    <property type="entry name" value="SPLICING FACTOR SUPPRESSOR OF WHITE APRICOT"/>
    <property type="match status" value="1"/>
</dbReference>
<dbReference type="Proteomes" id="UP000015106">
    <property type="component" value="Chromosome 4"/>
</dbReference>
<reference evidence="5" key="2">
    <citation type="submission" date="2018-03" db="EMBL/GenBank/DDBJ databases">
        <title>The Triticum urartu genome reveals the dynamic nature of wheat genome evolution.</title>
        <authorList>
            <person name="Ling H."/>
            <person name="Ma B."/>
            <person name="Shi X."/>
            <person name="Liu H."/>
            <person name="Dong L."/>
            <person name="Sun H."/>
            <person name="Cao Y."/>
            <person name="Gao Q."/>
            <person name="Zheng S."/>
            <person name="Li Y."/>
            <person name="Yu Y."/>
            <person name="Du H."/>
            <person name="Qi M."/>
            <person name="Li Y."/>
            <person name="Yu H."/>
            <person name="Cui Y."/>
            <person name="Wang N."/>
            <person name="Chen C."/>
            <person name="Wu H."/>
            <person name="Zhao Y."/>
            <person name="Zhang J."/>
            <person name="Li Y."/>
            <person name="Zhou W."/>
            <person name="Zhang B."/>
            <person name="Hu W."/>
            <person name="Eijk M."/>
            <person name="Tang J."/>
            <person name="Witsenboer H."/>
            <person name="Zhao S."/>
            <person name="Li Z."/>
            <person name="Zhang A."/>
            <person name="Wang D."/>
            <person name="Liang C."/>
        </authorList>
    </citation>
    <scope>NUCLEOTIDE SEQUENCE [LARGE SCALE GENOMIC DNA]</scope>
    <source>
        <strain evidence="5">cv. G1812</strain>
    </source>
</reference>
<name>A0A8R7Q5B6_TRIUA</name>
<dbReference type="Pfam" id="PF09750">
    <property type="entry name" value="DRY_EERY"/>
    <property type="match status" value="1"/>
</dbReference>
<dbReference type="SMART" id="SM01141">
    <property type="entry name" value="DRY_EERY"/>
    <property type="match status" value="1"/>
</dbReference>
<keyword evidence="3" id="KW-0812">Transmembrane</keyword>